<keyword evidence="23" id="KW-1185">Reference proteome</keyword>
<comment type="subunit">
    <text evidence="17">Homotetramer.</text>
</comment>
<keyword evidence="11 18" id="KW-0413">Isomerase</keyword>
<sequence length="501" mass="53373">MKVLAAEQHRELDAATLQEQGISSKQLMERAATACFDALCRHFPATSRPFTVVVGSGNNGGDGLAIARLLHVAAYTVRVVLVDVAPASADNEANRQRAREVGVPLIPWAAGEPLPTIERGCVLIDALFGTGLSRLISGPLAALIDHLNAQDVTRVAIDLPSGLYADRPAAGSIIRAERTLSLGYPKAALFAAANASYLGKWELIPFSLSAPYVDAAEVNHHMLTADMVAAYLRKREGSDHKGTFGHALLVAGAYGKMGAAVISARSVLRAGAGLVTTHVPRAGYEIMQISFPEAMCSVDVHKYHFTSVDAPSRYDVVGIGPGLGTDEATAKGLDRLLKEYARPMVVDADALNLIAERGWIDRLPRGSILTPHPKEFERLFGPTADDFARWELQRDRAMTLGVIVLCKTNHTSIATPDGRLYFNTTGNPGMGTGGTGDALTGILTGLLAQGYSSEQAAQLGVYLHGLAGDLAAVALEQESLLAEDVVRYLGKAFGHLHRRKT</sequence>
<dbReference type="Pfam" id="PF01256">
    <property type="entry name" value="Carb_kinase"/>
    <property type="match status" value="1"/>
</dbReference>
<dbReference type="Gene3D" id="3.40.1190.20">
    <property type="match status" value="1"/>
</dbReference>
<protein>
    <recommendedName>
        <fullName evidence="19">Bifunctional NAD(P)H-hydrate repair enzyme</fullName>
    </recommendedName>
    <alternativeName>
        <fullName evidence="19">Nicotinamide nucleotide repair protein</fullName>
    </alternativeName>
    <domain>
        <recommendedName>
            <fullName evidence="19">ADP-dependent (S)-NAD(P)H-hydrate dehydratase</fullName>
            <ecNumber evidence="19">4.2.1.136</ecNumber>
        </recommendedName>
        <alternativeName>
            <fullName evidence="19">ADP-dependent NAD(P)HX dehydratase</fullName>
        </alternativeName>
    </domain>
    <domain>
        <recommendedName>
            <fullName evidence="19">NAD(P)H-hydrate epimerase</fullName>
            <ecNumber evidence="19">5.1.99.6</ecNumber>
        </recommendedName>
    </domain>
</protein>
<keyword evidence="5 18" id="KW-0479">Metal-binding</keyword>
<dbReference type="RefSeq" id="WP_238750128.1">
    <property type="nucleotide sequence ID" value="NZ_CAKLPZ010000001.1"/>
</dbReference>
<evidence type="ECO:0000256" key="12">
    <source>
        <dbReference type="ARBA" id="ARBA00023239"/>
    </source>
</evidence>
<comment type="catalytic activity">
    <reaction evidence="16 17 19">
        <text>(6S)-NADPHX + ADP = AMP + phosphate + NADPH + H(+)</text>
        <dbReference type="Rhea" id="RHEA:32235"/>
        <dbReference type="ChEBI" id="CHEBI:15378"/>
        <dbReference type="ChEBI" id="CHEBI:43474"/>
        <dbReference type="ChEBI" id="CHEBI:57783"/>
        <dbReference type="ChEBI" id="CHEBI:64076"/>
        <dbReference type="ChEBI" id="CHEBI:456215"/>
        <dbReference type="ChEBI" id="CHEBI:456216"/>
        <dbReference type="EC" id="4.2.1.136"/>
    </reaction>
</comment>
<evidence type="ECO:0000256" key="5">
    <source>
        <dbReference type="ARBA" id="ARBA00022723"/>
    </source>
</evidence>
<feature type="domain" description="YjeF C-terminal" evidence="20">
    <location>
        <begin position="224"/>
        <end position="496"/>
    </location>
</feature>
<evidence type="ECO:0000256" key="1">
    <source>
        <dbReference type="ARBA" id="ARBA00000013"/>
    </source>
</evidence>
<evidence type="ECO:0000256" key="11">
    <source>
        <dbReference type="ARBA" id="ARBA00023235"/>
    </source>
</evidence>
<dbReference type="HAMAP" id="MF_01965">
    <property type="entry name" value="NADHX_dehydratase"/>
    <property type="match status" value="1"/>
</dbReference>
<dbReference type="PROSITE" id="PS51383">
    <property type="entry name" value="YJEF_C_3"/>
    <property type="match status" value="1"/>
</dbReference>
<comment type="function">
    <text evidence="18">Catalyzes the epimerization of the S- and R-forms of NAD(P)HX, a damaged form of NAD(P)H that is a result of enzymatic or heat-dependent hydration. This is a prerequisite for the S-specific NAD(P)H-hydrate dehydratase to allow the repair of both epimers of NAD(P)HX.</text>
</comment>
<evidence type="ECO:0000256" key="13">
    <source>
        <dbReference type="ARBA" id="ARBA00023268"/>
    </source>
</evidence>
<keyword evidence="8 17" id="KW-0521">NADP</keyword>
<feature type="binding site" evidence="17">
    <location>
        <position position="372"/>
    </location>
    <ligand>
        <name>(6S)-NADPHX</name>
        <dbReference type="ChEBI" id="CHEBI:64076"/>
    </ligand>
</feature>
<accession>A0ABM9AZ84</accession>
<evidence type="ECO:0000256" key="7">
    <source>
        <dbReference type="ARBA" id="ARBA00022840"/>
    </source>
</evidence>
<gene>
    <name evidence="22" type="primary">nnr</name>
    <name evidence="17" type="synonym">nnrD</name>
    <name evidence="18" type="synonym">nnrE</name>
    <name evidence="22" type="ORF">LEM8419_01219</name>
</gene>
<keyword evidence="7 17" id="KW-0067">ATP-binding</keyword>
<dbReference type="NCBIfam" id="TIGR00196">
    <property type="entry name" value="yjeF_cterm"/>
    <property type="match status" value="1"/>
</dbReference>
<comment type="similarity">
    <text evidence="4 19">In the C-terminal section; belongs to the NnrD/CARKD family.</text>
</comment>
<evidence type="ECO:0000256" key="14">
    <source>
        <dbReference type="ARBA" id="ARBA00025153"/>
    </source>
</evidence>
<dbReference type="EC" id="5.1.99.6" evidence="19"/>
<dbReference type="HAMAP" id="MF_01966">
    <property type="entry name" value="NADHX_epimerase"/>
    <property type="match status" value="1"/>
</dbReference>
<dbReference type="PROSITE" id="PS51385">
    <property type="entry name" value="YJEF_N"/>
    <property type="match status" value="1"/>
</dbReference>
<comment type="function">
    <text evidence="14 19">Bifunctional enzyme that catalyzes the epimerization of the S- and R-forms of NAD(P)HX and the dehydration of the S-form of NAD(P)HX at the expense of ADP, which is converted to AMP. This allows the repair of both epimers of NAD(P)HX, a damaged form of NAD(P)H that is a result of enzymatic or heat-dependent hydration.</text>
</comment>
<evidence type="ECO:0000313" key="23">
    <source>
        <dbReference type="Proteomes" id="UP000837803"/>
    </source>
</evidence>
<reference evidence="22" key="1">
    <citation type="submission" date="2021-12" db="EMBL/GenBank/DDBJ databases">
        <authorList>
            <person name="Rodrigo-Torres L."/>
            <person name="Arahal R. D."/>
            <person name="Lucena T."/>
        </authorList>
    </citation>
    <scope>NUCLEOTIDE SEQUENCE</scope>
    <source>
        <strain evidence="22">CECT 8419</strain>
    </source>
</reference>
<comment type="similarity">
    <text evidence="18">Belongs to the NnrE/AIBP family.</text>
</comment>
<evidence type="ECO:0000259" key="20">
    <source>
        <dbReference type="PROSITE" id="PS51383"/>
    </source>
</evidence>
<dbReference type="PANTHER" id="PTHR12592:SF0">
    <property type="entry name" value="ATP-DEPENDENT (S)-NAD(P)H-HYDRATE DEHYDRATASE"/>
    <property type="match status" value="1"/>
</dbReference>
<feature type="binding site" evidence="18">
    <location>
        <position position="125"/>
    </location>
    <ligand>
        <name>K(+)</name>
        <dbReference type="ChEBI" id="CHEBI:29103"/>
    </ligand>
</feature>
<dbReference type="SUPFAM" id="SSF53613">
    <property type="entry name" value="Ribokinase-like"/>
    <property type="match status" value="1"/>
</dbReference>
<comment type="cofactor">
    <cofactor evidence="17">
        <name>Mg(2+)</name>
        <dbReference type="ChEBI" id="CHEBI:18420"/>
    </cofactor>
</comment>
<evidence type="ECO:0000256" key="17">
    <source>
        <dbReference type="HAMAP-Rule" id="MF_01965"/>
    </source>
</evidence>
<evidence type="ECO:0000256" key="15">
    <source>
        <dbReference type="ARBA" id="ARBA00048238"/>
    </source>
</evidence>
<dbReference type="Proteomes" id="UP000837803">
    <property type="component" value="Unassembled WGS sequence"/>
</dbReference>
<dbReference type="Pfam" id="PF03853">
    <property type="entry name" value="YjeF_N"/>
    <property type="match status" value="1"/>
</dbReference>
<feature type="binding site" evidence="17">
    <location>
        <position position="436"/>
    </location>
    <ligand>
        <name>AMP</name>
        <dbReference type="ChEBI" id="CHEBI:456215"/>
    </ligand>
</feature>
<comment type="function">
    <text evidence="17">Catalyzes the dehydration of the S-form of NAD(P)HX at the expense of ADP, which is converted to AMP. Together with NAD(P)HX epimerase, which catalyzes the epimerization of the S- and R-forms, the enzyme allows the repair of both epimers of NAD(P)HX, a damaged form of NAD(P)H that is a result of enzymatic or heat-dependent hydration.</text>
</comment>
<evidence type="ECO:0000256" key="9">
    <source>
        <dbReference type="ARBA" id="ARBA00022958"/>
    </source>
</evidence>
<dbReference type="InterPro" id="IPR036652">
    <property type="entry name" value="YjeF_N_dom_sf"/>
</dbReference>
<evidence type="ECO:0000256" key="4">
    <source>
        <dbReference type="ARBA" id="ARBA00009524"/>
    </source>
</evidence>
<keyword evidence="9 18" id="KW-0630">Potassium</keyword>
<comment type="catalytic activity">
    <reaction evidence="15 17 19">
        <text>(6S)-NADHX + ADP = AMP + phosphate + NADH + H(+)</text>
        <dbReference type="Rhea" id="RHEA:32223"/>
        <dbReference type="ChEBI" id="CHEBI:15378"/>
        <dbReference type="ChEBI" id="CHEBI:43474"/>
        <dbReference type="ChEBI" id="CHEBI:57945"/>
        <dbReference type="ChEBI" id="CHEBI:64074"/>
        <dbReference type="ChEBI" id="CHEBI:456215"/>
        <dbReference type="ChEBI" id="CHEBI:456216"/>
        <dbReference type="EC" id="4.2.1.136"/>
    </reaction>
</comment>
<feature type="binding site" evidence="18">
    <location>
        <position position="158"/>
    </location>
    <ligand>
        <name>(6S)-NADPHX</name>
        <dbReference type="ChEBI" id="CHEBI:64076"/>
    </ligand>
</feature>
<dbReference type="Gene3D" id="3.40.50.10260">
    <property type="entry name" value="YjeF N-terminal domain"/>
    <property type="match status" value="1"/>
</dbReference>
<dbReference type="NCBIfam" id="TIGR00197">
    <property type="entry name" value="yjeF_nterm"/>
    <property type="match status" value="1"/>
</dbReference>
<feature type="binding site" evidence="17">
    <location>
        <position position="259"/>
    </location>
    <ligand>
        <name>(6S)-NADPHX</name>
        <dbReference type="ChEBI" id="CHEBI:64076"/>
    </ligand>
</feature>
<comment type="similarity">
    <text evidence="3 19">In the N-terminal section; belongs to the NnrE/AIBP family.</text>
</comment>
<comment type="catalytic activity">
    <reaction evidence="1 18 19">
        <text>(6R)-NADHX = (6S)-NADHX</text>
        <dbReference type="Rhea" id="RHEA:32215"/>
        <dbReference type="ChEBI" id="CHEBI:64074"/>
        <dbReference type="ChEBI" id="CHEBI:64075"/>
        <dbReference type="EC" id="5.1.99.6"/>
    </reaction>
</comment>
<evidence type="ECO:0000256" key="6">
    <source>
        <dbReference type="ARBA" id="ARBA00022741"/>
    </source>
</evidence>
<evidence type="ECO:0000256" key="3">
    <source>
        <dbReference type="ARBA" id="ARBA00006001"/>
    </source>
</evidence>
<dbReference type="PANTHER" id="PTHR12592">
    <property type="entry name" value="ATP-DEPENDENT (S)-NAD(P)H-HYDRATE DEHYDRATASE FAMILY MEMBER"/>
    <property type="match status" value="1"/>
</dbReference>
<feature type="binding site" evidence="18">
    <location>
        <begin position="129"/>
        <end position="135"/>
    </location>
    <ligand>
        <name>(6S)-NADPHX</name>
        <dbReference type="ChEBI" id="CHEBI:64076"/>
    </ligand>
</feature>
<feature type="binding site" evidence="17">
    <location>
        <position position="322"/>
    </location>
    <ligand>
        <name>(6S)-NADPHX</name>
        <dbReference type="ChEBI" id="CHEBI:64076"/>
    </ligand>
</feature>
<comment type="caution">
    <text evidence="18">Lacks conserved residue(s) required for the propagation of feature annotation.</text>
</comment>
<keyword evidence="10 17" id="KW-0520">NAD</keyword>
<evidence type="ECO:0000256" key="19">
    <source>
        <dbReference type="PIRNR" id="PIRNR017184"/>
    </source>
</evidence>
<feature type="domain" description="YjeF N-terminal" evidence="21">
    <location>
        <begin position="9"/>
        <end position="214"/>
    </location>
</feature>
<evidence type="ECO:0000256" key="18">
    <source>
        <dbReference type="HAMAP-Rule" id="MF_01966"/>
    </source>
</evidence>
<keyword evidence="6 17" id="KW-0547">Nucleotide-binding</keyword>
<dbReference type="InterPro" id="IPR030677">
    <property type="entry name" value="Nnr"/>
</dbReference>
<proteinExistence type="inferred from homology"/>
<keyword evidence="13" id="KW-0511">Multifunctional enzyme</keyword>
<dbReference type="EMBL" id="CAKLPZ010000001">
    <property type="protein sequence ID" value="CAH1000020.1"/>
    <property type="molecule type" value="Genomic_DNA"/>
</dbReference>
<evidence type="ECO:0000256" key="8">
    <source>
        <dbReference type="ARBA" id="ARBA00022857"/>
    </source>
</evidence>
<comment type="similarity">
    <text evidence="17">Belongs to the NnrD/CARKD family.</text>
</comment>
<comment type="cofactor">
    <cofactor evidence="18 19">
        <name>K(+)</name>
        <dbReference type="ChEBI" id="CHEBI:29103"/>
    </cofactor>
    <text evidence="18 19">Binds 1 potassium ion per subunit.</text>
</comment>
<dbReference type="PIRSF" id="PIRSF017184">
    <property type="entry name" value="Nnr"/>
    <property type="match status" value="1"/>
</dbReference>
<name>A0ABM9AZ84_9BACT</name>
<evidence type="ECO:0000259" key="21">
    <source>
        <dbReference type="PROSITE" id="PS51385"/>
    </source>
</evidence>
<feature type="binding site" evidence="17">
    <location>
        <begin position="407"/>
        <end position="411"/>
    </location>
    <ligand>
        <name>AMP</name>
        <dbReference type="ChEBI" id="CHEBI:456215"/>
    </ligand>
</feature>
<evidence type="ECO:0000256" key="10">
    <source>
        <dbReference type="ARBA" id="ARBA00023027"/>
    </source>
</evidence>
<dbReference type="InterPro" id="IPR000631">
    <property type="entry name" value="CARKD"/>
</dbReference>
<feature type="binding site" evidence="18">
    <location>
        <position position="161"/>
    </location>
    <ligand>
        <name>K(+)</name>
        <dbReference type="ChEBI" id="CHEBI:29103"/>
    </ligand>
</feature>
<feature type="binding site" evidence="18">
    <location>
        <begin position="58"/>
        <end position="62"/>
    </location>
    <ligand>
        <name>(6S)-NADPHX</name>
        <dbReference type="ChEBI" id="CHEBI:64076"/>
    </ligand>
</feature>
<dbReference type="SUPFAM" id="SSF64153">
    <property type="entry name" value="YjeF N-terminal domain-like"/>
    <property type="match status" value="1"/>
</dbReference>
<evidence type="ECO:0000256" key="16">
    <source>
        <dbReference type="ARBA" id="ARBA00049209"/>
    </source>
</evidence>
<keyword evidence="12 17" id="KW-0456">Lyase</keyword>
<comment type="caution">
    <text evidence="22">The sequence shown here is derived from an EMBL/GenBank/DDBJ whole genome shotgun (WGS) entry which is preliminary data.</text>
</comment>
<dbReference type="CDD" id="cd01171">
    <property type="entry name" value="YXKO-related"/>
    <property type="match status" value="1"/>
</dbReference>
<dbReference type="EC" id="4.2.1.136" evidence="19"/>
<organism evidence="22 23">
    <name type="scientific">Neolewinella maritima</name>
    <dbReference type="NCBI Taxonomy" id="1383882"/>
    <lineage>
        <taxon>Bacteria</taxon>
        <taxon>Pseudomonadati</taxon>
        <taxon>Bacteroidota</taxon>
        <taxon>Saprospiria</taxon>
        <taxon>Saprospirales</taxon>
        <taxon>Lewinellaceae</taxon>
        <taxon>Neolewinella</taxon>
    </lineage>
</organism>
<comment type="catalytic activity">
    <reaction evidence="2 18 19">
        <text>(6R)-NADPHX = (6S)-NADPHX</text>
        <dbReference type="Rhea" id="RHEA:32227"/>
        <dbReference type="ChEBI" id="CHEBI:64076"/>
        <dbReference type="ChEBI" id="CHEBI:64077"/>
        <dbReference type="EC" id="5.1.99.6"/>
    </reaction>
</comment>
<evidence type="ECO:0000256" key="2">
    <source>
        <dbReference type="ARBA" id="ARBA00000909"/>
    </source>
</evidence>
<feature type="binding site" evidence="17">
    <location>
        <position position="437"/>
    </location>
    <ligand>
        <name>(6S)-NADPHX</name>
        <dbReference type="ChEBI" id="CHEBI:64076"/>
    </ligand>
</feature>
<feature type="binding site" evidence="18">
    <location>
        <position position="59"/>
    </location>
    <ligand>
        <name>K(+)</name>
        <dbReference type="ChEBI" id="CHEBI:29103"/>
    </ligand>
</feature>
<dbReference type="InterPro" id="IPR029056">
    <property type="entry name" value="Ribokinase-like"/>
</dbReference>
<dbReference type="InterPro" id="IPR004443">
    <property type="entry name" value="YjeF_N_dom"/>
</dbReference>
<evidence type="ECO:0000313" key="22">
    <source>
        <dbReference type="EMBL" id="CAH1000020.1"/>
    </source>
</evidence>